<dbReference type="PANTHER" id="PTHR33164:SF89">
    <property type="entry name" value="MARR FAMILY REGULATORY PROTEIN"/>
    <property type="match status" value="1"/>
</dbReference>
<reference evidence="2 3" key="1">
    <citation type="submission" date="2018-03" db="EMBL/GenBank/DDBJ databases">
        <title>Draft Genome Sequences of the Obligatory Marine Myxobacteria Enhygromyxa salina SWB007.</title>
        <authorList>
            <person name="Poehlein A."/>
            <person name="Moghaddam J.A."/>
            <person name="Harms H."/>
            <person name="Alanjari M."/>
            <person name="Koenig G.M."/>
            <person name="Daniel R."/>
            <person name="Schaeberle T.F."/>
        </authorList>
    </citation>
    <scope>NUCLEOTIDE SEQUENCE [LARGE SCALE GENOMIC DNA]</scope>
    <source>
        <strain evidence="2 3">SWB007</strain>
    </source>
</reference>
<dbReference type="Gene3D" id="1.10.10.10">
    <property type="entry name" value="Winged helix-like DNA-binding domain superfamily/Winged helix DNA-binding domain"/>
    <property type="match status" value="1"/>
</dbReference>
<dbReference type="InterPro" id="IPR000835">
    <property type="entry name" value="HTH_MarR-typ"/>
</dbReference>
<dbReference type="Pfam" id="PF12802">
    <property type="entry name" value="MarR_2"/>
    <property type="match status" value="1"/>
</dbReference>
<dbReference type="GO" id="GO:0003700">
    <property type="term" value="F:DNA-binding transcription factor activity"/>
    <property type="evidence" value="ECO:0007669"/>
    <property type="project" value="InterPro"/>
</dbReference>
<dbReference type="RefSeq" id="WP_106092037.1">
    <property type="nucleotide sequence ID" value="NZ_PVNL01000105.1"/>
</dbReference>
<accession>A0A2S9YFR5</accession>
<dbReference type="SMART" id="SM00347">
    <property type="entry name" value="HTH_MARR"/>
    <property type="match status" value="1"/>
</dbReference>
<dbReference type="PROSITE" id="PS50995">
    <property type="entry name" value="HTH_MARR_2"/>
    <property type="match status" value="1"/>
</dbReference>
<dbReference type="PRINTS" id="PR00598">
    <property type="entry name" value="HTHMARR"/>
</dbReference>
<protein>
    <submittedName>
        <fullName evidence="2">HTH-type transcriptional repressor NicR</fullName>
    </submittedName>
</protein>
<dbReference type="InterPro" id="IPR039422">
    <property type="entry name" value="MarR/SlyA-like"/>
</dbReference>
<evidence type="ECO:0000259" key="1">
    <source>
        <dbReference type="PROSITE" id="PS50995"/>
    </source>
</evidence>
<sequence length="153" mass="17100">MVAGKAPSTLEDHAGYWLRYVSNHVTHAFARKVEARGVTVAEWVLLRAMLEAGAANPSVIADTVGMTRGTVSKLVERLSRKKLAVRSSSEGDRRYQTVELTAAGRRLVPVLARLADENDREFFGHLKPDDRSRLVTLLQDIVRRHGWKDLPVD</sequence>
<dbReference type="InterPro" id="IPR036390">
    <property type="entry name" value="WH_DNA-bd_sf"/>
</dbReference>
<comment type="caution">
    <text evidence="2">The sequence shown here is derived from an EMBL/GenBank/DDBJ whole genome shotgun (WGS) entry which is preliminary data.</text>
</comment>
<dbReference type="EMBL" id="PVNL01000105">
    <property type="protein sequence ID" value="PRQ03945.1"/>
    <property type="molecule type" value="Genomic_DNA"/>
</dbReference>
<gene>
    <name evidence="2" type="primary">nicR</name>
    <name evidence="2" type="ORF">ENSA7_51420</name>
</gene>
<dbReference type="OrthoDB" id="9815567at2"/>
<dbReference type="InterPro" id="IPR036388">
    <property type="entry name" value="WH-like_DNA-bd_sf"/>
</dbReference>
<dbReference type="Proteomes" id="UP000238823">
    <property type="component" value="Unassembled WGS sequence"/>
</dbReference>
<proteinExistence type="predicted"/>
<dbReference type="PANTHER" id="PTHR33164">
    <property type="entry name" value="TRANSCRIPTIONAL REGULATOR, MARR FAMILY"/>
    <property type="match status" value="1"/>
</dbReference>
<dbReference type="GO" id="GO:0006950">
    <property type="term" value="P:response to stress"/>
    <property type="evidence" value="ECO:0007669"/>
    <property type="project" value="TreeGrafter"/>
</dbReference>
<evidence type="ECO:0000313" key="3">
    <source>
        <dbReference type="Proteomes" id="UP000238823"/>
    </source>
</evidence>
<name>A0A2S9YFR5_9BACT</name>
<organism evidence="2 3">
    <name type="scientific">Enhygromyxa salina</name>
    <dbReference type="NCBI Taxonomy" id="215803"/>
    <lineage>
        <taxon>Bacteria</taxon>
        <taxon>Pseudomonadati</taxon>
        <taxon>Myxococcota</taxon>
        <taxon>Polyangia</taxon>
        <taxon>Nannocystales</taxon>
        <taxon>Nannocystaceae</taxon>
        <taxon>Enhygromyxa</taxon>
    </lineage>
</organism>
<feature type="domain" description="HTH marR-type" evidence="1">
    <location>
        <begin position="11"/>
        <end position="143"/>
    </location>
</feature>
<dbReference type="SUPFAM" id="SSF46785">
    <property type="entry name" value="Winged helix' DNA-binding domain"/>
    <property type="match status" value="1"/>
</dbReference>
<dbReference type="AlphaFoldDB" id="A0A2S9YFR5"/>
<evidence type="ECO:0000313" key="2">
    <source>
        <dbReference type="EMBL" id="PRQ03945.1"/>
    </source>
</evidence>